<evidence type="ECO:0000313" key="10">
    <source>
        <dbReference type="Proteomes" id="UP000436088"/>
    </source>
</evidence>
<dbReference type="PANTHER" id="PTHR47967:SF138">
    <property type="entry name" value="ASPARTIC PROTEINASE CDR1-LIKE"/>
    <property type="match status" value="1"/>
</dbReference>
<dbReference type="PANTHER" id="PTHR47967">
    <property type="entry name" value="OS07G0603500 PROTEIN-RELATED"/>
    <property type="match status" value="1"/>
</dbReference>
<dbReference type="GO" id="GO:0005576">
    <property type="term" value="C:extracellular region"/>
    <property type="evidence" value="ECO:0007669"/>
    <property type="project" value="UniProtKB-SubCell"/>
</dbReference>
<dbReference type="Gene3D" id="2.40.70.10">
    <property type="entry name" value="Acid Proteases"/>
    <property type="match status" value="2"/>
</dbReference>
<evidence type="ECO:0000256" key="3">
    <source>
        <dbReference type="ARBA" id="ARBA00022525"/>
    </source>
</evidence>
<organism evidence="9 10">
    <name type="scientific">Hibiscus syriacus</name>
    <name type="common">Rose of Sharon</name>
    <dbReference type="NCBI Taxonomy" id="106335"/>
    <lineage>
        <taxon>Eukaryota</taxon>
        <taxon>Viridiplantae</taxon>
        <taxon>Streptophyta</taxon>
        <taxon>Embryophyta</taxon>
        <taxon>Tracheophyta</taxon>
        <taxon>Spermatophyta</taxon>
        <taxon>Magnoliopsida</taxon>
        <taxon>eudicotyledons</taxon>
        <taxon>Gunneridae</taxon>
        <taxon>Pentapetalae</taxon>
        <taxon>rosids</taxon>
        <taxon>malvids</taxon>
        <taxon>Malvales</taxon>
        <taxon>Malvaceae</taxon>
        <taxon>Malvoideae</taxon>
        <taxon>Hibiscus</taxon>
    </lineage>
</organism>
<dbReference type="Proteomes" id="UP000436088">
    <property type="component" value="Unassembled WGS sequence"/>
</dbReference>
<evidence type="ECO:0000256" key="2">
    <source>
        <dbReference type="ARBA" id="ARBA00007447"/>
    </source>
</evidence>
<evidence type="ECO:0000313" key="9">
    <source>
        <dbReference type="EMBL" id="KAE8658620.1"/>
    </source>
</evidence>
<comment type="subcellular location">
    <subcellularLocation>
        <location evidence="1">Secreted</location>
    </subcellularLocation>
</comment>
<dbReference type="PROSITE" id="PS51767">
    <property type="entry name" value="PEPTIDASE_A1"/>
    <property type="match status" value="1"/>
</dbReference>
<keyword evidence="7" id="KW-0325">Glycoprotein</keyword>
<dbReference type="OrthoDB" id="2747330at2759"/>
<dbReference type="FunFam" id="2.40.70.10:FF:000031">
    <property type="entry name" value="Aspartyl protease AED1"/>
    <property type="match status" value="1"/>
</dbReference>
<evidence type="ECO:0000256" key="6">
    <source>
        <dbReference type="ARBA" id="ARBA00022801"/>
    </source>
</evidence>
<evidence type="ECO:0000256" key="1">
    <source>
        <dbReference type="ARBA" id="ARBA00004613"/>
    </source>
</evidence>
<dbReference type="AlphaFoldDB" id="A0A6A2WUE1"/>
<reference evidence="9" key="1">
    <citation type="submission" date="2019-09" db="EMBL/GenBank/DDBJ databases">
        <title>Draft genome information of white flower Hibiscus syriacus.</title>
        <authorList>
            <person name="Kim Y.-M."/>
        </authorList>
    </citation>
    <scope>NUCLEOTIDE SEQUENCE [LARGE SCALE GENOMIC DNA]</scope>
    <source>
        <strain evidence="9">YM2019G1</strain>
    </source>
</reference>
<feature type="domain" description="Peptidase A1" evidence="8">
    <location>
        <begin position="77"/>
        <end position="407"/>
    </location>
</feature>
<keyword evidence="6" id="KW-0378">Hydrolase</keyword>
<dbReference type="GO" id="GO:0006508">
    <property type="term" value="P:proteolysis"/>
    <property type="evidence" value="ECO:0007669"/>
    <property type="project" value="UniProtKB-KW"/>
</dbReference>
<dbReference type="GO" id="GO:0004190">
    <property type="term" value="F:aspartic-type endopeptidase activity"/>
    <property type="evidence" value="ECO:0007669"/>
    <property type="project" value="UniProtKB-KW"/>
</dbReference>
<evidence type="ECO:0000256" key="7">
    <source>
        <dbReference type="ARBA" id="ARBA00023180"/>
    </source>
</evidence>
<keyword evidence="4" id="KW-0645">Protease</keyword>
<dbReference type="SUPFAM" id="SSF50630">
    <property type="entry name" value="Acid proteases"/>
    <property type="match status" value="1"/>
</dbReference>
<dbReference type="InterPro" id="IPR051708">
    <property type="entry name" value="Plant_Aspart_Prot_A1"/>
</dbReference>
<dbReference type="FunFam" id="2.40.70.10:FF:000050">
    <property type="entry name" value="Aspartic proteinase CDR1"/>
    <property type="match status" value="1"/>
</dbReference>
<evidence type="ECO:0000256" key="4">
    <source>
        <dbReference type="ARBA" id="ARBA00022670"/>
    </source>
</evidence>
<comment type="similarity">
    <text evidence="2">Belongs to the peptidase A1 family.</text>
</comment>
<keyword evidence="3" id="KW-0964">Secreted</keyword>
<dbReference type="Pfam" id="PF14541">
    <property type="entry name" value="TAXi_C"/>
    <property type="match status" value="1"/>
</dbReference>
<accession>A0A6A2WUE1</accession>
<name>A0A6A2WUE1_HIBSY</name>
<dbReference type="InterPro" id="IPR032861">
    <property type="entry name" value="TAXi_N"/>
</dbReference>
<comment type="caution">
    <text evidence="9">The sequence shown here is derived from an EMBL/GenBank/DDBJ whole genome shotgun (WGS) entry which is preliminary data.</text>
</comment>
<proteinExistence type="inferred from homology"/>
<sequence>MVELESVVKANTPPGFSVELIHRDSPLSPFYNPSLTSLEILTNNTIRSRDRVKHLQSLVNQKVIQSVVAPVEVGVDYMMKLSFGTPPVEYWVVIDTGSDLSWIQRVPCTKCYSQSSSLFDPKASSTYKAFSSDSQTCRTLTETNCSKTNDCQYHVYYGDMSRTIGVLSSDTLSFGSQKATFPLSIFGCGHGNQLTVGIANPGIAGLVGLGWGNFSLVSQIRTQIDHRLSYCFVPQSAKSSGKLSFGQESIISRPGVVSTPLVSKFPETYYYLTLEGVSIGDKTVRSSSGQGNIVIDSGTTMAYLEQDLYDGLEAMLRDVFGEEPVQDFSSMSRLCFRTDNNISVPEMVFHFTGADIRLQPVNTFEVDGNLACMLIFPNHDILSIFGNTAQINFQVEYDLLKRTISFAPTDCTQQ</sequence>
<keyword evidence="10" id="KW-1185">Reference proteome</keyword>
<dbReference type="Pfam" id="PF14543">
    <property type="entry name" value="TAXi_N"/>
    <property type="match status" value="1"/>
</dbReference>
<protein>
    <recommendedName>
        <fullName evidence="8">Peptidase A1 domain-containing protein</fullName>
    </recommendedName>
</protein>
<evidence type="ECO:0000256" key="5">
    <source>
        <dbReference type="ARBA" id="ARBA00022750"/>
    </source>
</evidence>
<dbReference type="InterPro" id="IPR033121">
    <property type="entry name" value="PEPTIDASE_A1"/>
</dbReference>
<dbReference type="EMBL" id="VEPZ02001744">
    <property type="protein sequence ID" value="KAE8658620.1"/>
    <property type="molecule type" value="Genomic_DNA"/>
</dbReference>
<gene>
    <name evidence="9" type="ORF">F3Y22_tig00116971pilonHSYRG00976</name>
</gene>
<evidence type="ECO:0000259" key="8">
    <source>
        <dbReference type="PROSITE" id="PS51767"/>
    </source>
</evidence>
<dbReference type="CDD" id="cd05476">
    <property type="entry name" value="pepsin_A_like_plant"/>
    <property type="match status" value="1"/>
</dbReference>
<dbReference type="InterPro" id="IPR034161">
    <property type="entry name" value="Pepsin-like_plant"/>
</dbReference>
<dbReference type="InterPro" id="IPR021109">
    <property type="entry name" value="Peptidase_aspartic_dom_sf"/>
</dbReference>
<keyword evidence="5" id="KW-0064">Aspartyl protease</keyword>
<dbReference type="InterPro" id="IPR032799">
    <property type="entry name" value="TAXi_C"/>
</dbReference>